<comment type="function">
    <text evidence="8 10">Plays an essential role in the initiation and regulation of chromosomal replication. ATP-DnaA binds to the origin of replication (oriC) to initiate formation of the DNA replication initiation complex once per cell cycle. Binds the DnaA box (a 9 base pair repeat at the origin) and separates the double-stranded (ds)DNA. Forms a right-handed helical filament on oriC DNA; dsDNA binds to the exterior of the filament while single-stranded (ss)DNA is stabiized in the filament's interior. The ATP-DnaA-oriC complex binds and stabilizes one strand of the AT-rich DNA unwinding element (DUE), permitting loading of DNA polymerase. After initiation quickly degrades to an ADP-DnaA complex that is not apt for DNA replication. Binds acidic phospholipids.</text>
</comment>
<feature type="region of interest" description="Domain I, interacts with DnaA modulators" evidence="8">
    <location>
        <begin position="1"/>
        <end position="104"/>
    </location>
</feature>
<dbReference type="GO" id="GO:0005524">
    <property type="term" value="F:ATP binding"/>
    <property type="evidence" value="ECO:0007669"/>
    <property type="project" value="UniProtKB-UniRule"/>
</dbReference>
<keyword evidence="7 8" id="KW-0238">DNA-binding</keyword>
<comment type="caution">
    <text evidence="14">The sequence shown here is derived from an EMBL/GenBank/DDBJ whole genome shotgun (WGS) entry which is preliminary data.</text>
</comment>
<accession>A0A2H0D1L9</accession>
<feature type="domain" description="Chromosomal replication initiator DnaA C-terminal" evidence="13">
    <location>
        <begin position="364"/>
        <end position="433"/>
    </location>
</feature>
<dbReference type="GO" id="GO:0005737">
    <property type="term" value="C:cytoplasm"/>
    <property type="evidence" value="ECO:0007669"/>
    <property type="project" value="UniProtKB-SubCell"/>
</dbReference>
<proteinExistence type="inferred from homology"/>
<dbReference type="GO" id="GO:0003688">
    <property type="term" value="F:DNA replication origin binding"/>
    <property type="evidence" value="ECO:0007669"/>
    <property type="project" value="UniProtKB-UniRule"/>
</dbReference>
<feature type="domain" description="AAA+ ATPase" evidence="12">
    <location>
        <begin position="152"/>
        <end position="284"/>
    </location>
</feature>
<dbReference type="Pfam" id="PF08299">
    <property type="entry name" value="Bac_DnaA_C"/>
    <property type="match status" value="1"/>
</dbReference>
<comment type="subcellular location">
    <subcellularLocation>
        <location evidence="8">Cytoplasm</location>
    </subcellularLocation>
</comment>
<dbReference type="SUPFAM" id="SSF48295">
    <property type="entry name" value="TrpR-like"/>
    <property type="match status" value="1"/>
</dbReference>
<keyword evidence="3 8" id="KW-0235">DNA replication</keyword>
<feature type="region of interest" description="Domain IV, binds dsDNA" evidence="8">
    <location>
        <begin position="336"/>
        <end position="458"/>
    </location>
</feature>
<feature type="binding site" evidence="8">
    <location>
        <position position="167"/>
    </location>
    <ligand>
        <name>ATP</name>
        <dbReference type="ChEBI" id="CHEBI:30616"/>
    </ligand>
</feature>
<dbReference type="Gene3D" id="1.10.1750.10">
    <property type="match status" value="1"/>
</dbReference>
<evidence type="ECO:0000313" key="15">
    <source>
        <dbReference type="Proteomes" id="UP000230159"/>
    </source>
</evidence>
<dbReference type="PRINTS" id="PR00051">
    <property type="entry name" value="DNAA"/>
</dbReference>
<name>A0A2H0D1L9_9BACT</name>
<evidence type="ECO:0000256" key="7">
    <source>
        <dbReference type="ARBA" id="ARBA00023125"/>
    </source>
</evidence>
<keyword evidence="6 8" id="KW-0446">Lipid-binding</keyword>
<evidence type="ECO:0000256" key="2">
    <source>
        <dbReference type="ARBA" id="ARBA00022490"/>
    </source>
</evidence>
<evidence type="ECO:0000256" key="3">
    <source>
        <dbReference type="ARBA" id="ARBA00022705"/>
    </source>
</evidence>
<comment type="similarity">
    <text evidence="1 8 11">Belongs to the DnaA family.</text>
</comment>
<comment type="caution">
    <text evidence="8">Lacks conserved residue(s) required for the propagation of feature annotation.</text>
</comment>
<feature type="binding site" evidence="8">
    <location>
        <position position="166"/>
    </location>
    <ligand>
        <name>ATP</name>
        <dbReference type="ChEBI" id="CHEBI:30616"/>
    </ligand>
</feature>
<dbReference type="InterPro" id="IPR020591">
    <property type="entry name" value="Chromosome_initiator_DnaA-like"/>
</dbReference>
<organism evidence="14 15">
    <name type="scientific">Candidatus Kuenenbacteria bacterium CG22_combo_CG10-13_8_21_14_all_39_9</name>
    <dbReference type="NCBI Taxonomy" id="1974621"/>
    <lineage>
        <taxon>Bacteria</taxon>
        <taxon>Candidatus Kueneniibacteriota</taxon>
    </lineage>
</organism>
<sequence>MTKDELWQLVLGELELSLSKASFDTWFKNTFIAALENEQVIIGVPNLFTQAWFEKKYHELIIKTLKKITSNQVKNIIYKIETRKNVLTLAENQITQQITGNLEPAVSDEKLTTTNNSSGLNPKYTFDKFVVGKNNELAHAAAMAVADKPGVVYNPLFIYGGVGLGKTHLLQAVGHMVIQKTKDVKILYTTTEKFTNDFVQAIRSGKTKSFQDKYRDVDLLIMDDVQFMEGKGQTQEQFFHTFNDLYQKNKQIIISSDRPPKAIPTIEDRLRSRFECGMIADISAPDLETRIAIIGAKLIEKAYQLEDEIINLIATSIQSNIREIEGAINRIIAYHELKKEKPTMETVKPILSSLINLPRKGSITPKIITEIVAEYFDIAINDILGSCRKKELVVPRQIIMFLMREELNYSFPNIGSELGGRDHTTAMHAHNKIKNKMLDDEKLKQDVILLKQKIFNLA</sequence>
<evidence type="ECO:0000256" key="6">
    <source>
        <dbReference type="ARBA" id="ARBA00023121"/>
    </source>
</evidence>
<evidence type="ECO:0000313" key="14">
    <source>
        <dbReference type="EMBL" id="PIP75608.1"/>
    </source>
</evidence>
<keyword evidence="4 8" id="KW-0547">Nucleotide-binding</keyword>
<evidence type="ECO:0000256" key="5">
    <source>
        <dbReference type="ARBA" id="ARBA00022840"/>
    </source>
</evidence>
<dbReference type="GO" id="GO:0006275">
    <property type="term" value="P:regulation of DNA replication"/>
    <property type="evidence" value="ECO:0007669"/>
    <property type="project" value="UniProtKB-UniRule"/>
</dbReference>
<feature type="binding site" evidence="8">
    <location>
        <position position="165"/>
    </location>
    <ligand>
        <name>ATP</name>
        <dbReference type="ChEBI" id="CHEBI:30616"/>
    </ligand>
</feature>
<evidence type="ECO:0000256" key="1">
    <source>
        <dbReference type="ARBA" id="ARBA00006583"/>
    </source>
</evidence>
<evidence type="ECO:0000259" key="13">
    <source>
        <dbReference type="SMART" id="SM00760"/>
    </source>
</evidence>
<dbReference type="PANTHER" id="PTHR30050">
    <property type="entry name" value="CHROMOSOMAL REPLICATION INITIATOR PROTEIN DNAA"/>
    <property type="match status" value="1"/>
</dbReference>
<comment type="subunit">
    <text evidence="8">Oligomerizes as a right-handed, spiral filament on DNA at oriC.</text>
</comment>
<evidence type="ECO:0000256" key="4">
    <source>
        <dbReference type="ARBA" id="ARBA00022741"/>
    </source>
</evidence>
<dbReference type="CDD" id="cd06571">
    <property type="entry name" value="Bac_DnaA_C"/>
    <property type="match status" value="1"/>
</dbReference>
<evidence type="ECO:0000256" key="11">
    <source>
        <dbReference type="RuleBase" id="RU004227"/>
    </source>
</evidence>
<dbReference type="InterPro" id="IPR001957">
    <property type="entry name" value="Chromosome_initiator_DnaA"/>
</dbReference>
<keyword evidence="5 8" id="KW-0067">ATP-binding</keyword>
<dbReference type="SUPFAM" id="SSF52540">
    <property type="entry name" value="P-loop containing nucleoside triphosphate hydrolases"/>
    <property type="match status" value="1"/>
</dbReference>
<dbReference type="InterPro" id="IPR024633">
    <property type="entry name" value="DnaA_N_dom"/>
</dbReference>
<dbReference type="SMART" id="SM00382">
    <property type="entry name" value="AAA"/>
    <property type="match status" value="1"/>
</dbReference>
<dbReference type="Gene3D" id="3.30.300.180">
    <property type="match status" value="1"/>
</dbReference>
<evidence type="ECO:0000256" key="10">
    <source>
        <dbReference type="RuleBase" id="RU000577"/>
    </source>
</evidence>
<reference evidence="14 15" key="1">
    <citation type="submission" date="2017-09" db="EMBL/GenBank/DDBJ databases">
        <title>Depth-based differentiation of microbial function through sediment-hosted aquifers and enrichment of novel symbionts in the deep terrestrial subsurface.</title>
        <authorList>
            <person name="Probst A.J."/>
            <person name="Ladd B."/>
            <person name="Jarett J.K."/>
            <person name="Geller-Mcgrath D.E."/>
            <person name="Sieber C.M."/>
            <person name="Emerson J.B."/>
            <person name="Anantharaman K."/>
            <person name="Thomas B.C."/>
            <person name="Malmstrom R."/>
            <person name="Stieglmeier M."/>
            <person name="Klingl A."/>
            <person name="Woyke T."/>
            <person name="Ryan C.M."/>
            <person name="Banfield J.F."/>
        </authorList>
    </citation>
    <scope>NUCLEOTIDE SEQUENCE [LARGE SCALE GENOMIC DNA]</scope>
    <source>
        <strain evidence="14">CG22_combo_CG10-13_8_21_14_all_39_9</strain>
    </source>
</reference>
<dbReference type="HAMAP" id="MF_00377">
    <property type="entry name" value="DnaA_bact"/>
    <property type="match status" value="1"/>
</dbReference>
<dbReference type="InterPro" id="IPR003593">
    <property type="entry name" value="AAA+_ATPase"/>
</dbReference>
<evidence type="ECO:0000256" key="8">
    <source>
        <dbReference type="HAMAP-Rule" id="MF_00377"/>
    </source>
</evidence>
<dbReference type="GO" id="GO:0005886">
    <property type="term" value="C:plasma membrane"/>
    <property type="evidence" value="ECO:0007669"/>
    <property type="project" value="TreeGrafter"/>
</dbReference>
<dbReference type="Gene3D" id="1.10.8.60">
    <property type="match status" value="1"/>
</dbReference>
<dbReference type="SMART" id="SM00760">
    <property type="entry name" value="Bac_DnaA_C"/>
    <property type="match status" value="1"/>
</dbReference>
<evidence type="ECO:0000256" key="9">
    <source>
        <dbReference type="NCBIfam" id="TIGR00362"/>
    </source>
</evidence>
<dbReference type="Proteomes" id="UP000230159">
    <property type="component" value="Unassembled WGS sequence"/>
</dbReference>
<feature type="region of interest" description="Domain III, AAA+ region" evidence="8">
    <location>
        <begin position="119"/>
        <end position="335"/>
    </location>
</feature>
<dbReference type="GO" id="GO:0006270">
    <property type="term" value="P:DNA replication initiation"/>
    <property type="evidence" value="ECO:0007669"/>
    <property type="project" value="UniProtKB-UniRule"/>
</dbReference>
<dbReference type="AlphaFoldDB" id="A0A2H0D1L9"/>
<comment type="domain">
    <text evidence="8">Domain I is involved in oligomerization and binding regulators, domain II is flexibile and of varying length in different bacteria, domain III forms the AAA+ region, while domain IV binds dsDNA.</text>
</comment>
<feature type="binding site" evidence="8">
    <location>
        <position position="163"/>
    </location>
    <ligand>
        <name>ATP</name>
        <dbReference type="ChEBI" id="CHEBI:30616"/>
    </ligand>
</feature>
<dbReference type="FunFam" id="3.40.50.300:FF:000668">
    <property type="entry name" value="Chromosomal replication initiator protein DnaA"/>
    <property type="match status" value="1"/>
</dbReference>
<dbReference type="NCBIfam" id="TIGR00362">
    <property type="entry name" value="DnaA"/>
    <property type="match status" value="1"/>
</dbReference>
<dbReference type="GO" id="GO:0008289">
    <property type="term" value="F:lipid binding"/>
    <property type="evidence" value="ECO:0007669"/>
    <property type="project" value="UniProtKB-KW"/>
</dbReference>
<keyword evidence="2 8" id="KW-0963">Cytoplasm</keyword>
<dbReference type="Pfam" id="PF00308">
    <property type="entry name" value="Bac_DnaA"/>
    <property type="match status" value="1"/>
</dbReference>
<dbReference type="EMBL" id="PCTN01000124">
    <property type="protein sequence ID" value="PIP75608.1"/>
    <property type="molecule type" value="Genomic_DNA"/>
</dbReference>
<dbReference type="InterPro" id="IPR013159">
    <property type="entry name" value="DnaA_C"/>
</dbReference>
<dbReference type="InterPro" id="IPR038454">
    <property type="entry name" value="DnaA_N_sf"/>
</dbReference>
<protein>
    <recommendedName>
        <fullName evidence="8 9">Chromosomal replication initiator protein DnaA</fullName>
    </recommendedName>
</protein>
<dbReference type="InterPro" id="IPR027417">
    <property type="entry name" value="P-loop_NTPase"/>
</dbReference>
<evidence type="ECO:0000259" key="12">
    <source>
        <dbReference type="SMART" id="SM00382"/>
    </source>
</evidence>
<gene>
    <name evidence="8" type="primary">dnaA</name>
    <name evidence="14" type="ORF">COW86_02775</name>
</gene>
<dbReference type="InterPro" id="IPR010921">
    <property type="entry name" value="Trp_repressor/repl_initiator"/>
</dbReference>
<dbReference type="PANTHER" id="PTHR30050:SF2">
    <property type="entry name" value="CHROMOSOMAL REPLICATION INITIATOR PROTEIN DNAA"/>
    <property type="match status" value="1"/>
</dbReference>
<dbReference type="CDD" id="cd00009">
    <property type="entry name" value="AAA"/>
    <property type="match status" value="1"/>
</dbReference>
<dbReference type="Pfam" id="PF11638">
    <property type="entry name" value="DnaA_N"/>
    <property type="match status" value="1"/>
</dbReference>
<dbReference type="InterPro" id="IPR013317">
    <property type="entry name" value="DnaA_dom"/>
</dbReference>
<dbReference type="Gene3D" id="3.40.50.300">
    <property type="entry name" value="P-loop containing nucleotide triphosphate hydrolases"/>
    <property type="match status" value="1"/>
</dbReference>